<evidence type="ECO:0000256" key="1">
    <source>
        <dbReference type="ARBA" id="ARBA00001974"/>
    </source>
</evidence>
<dbReference type="OrthoDB" id="3964153at2"/>
<dbReference type="GO" id="GO:0050660">
    <property type="term" value="F:flavin adenine dinucleotide binding"/>
    <property type="evidence" value="ECO:0007669"/>
    <property type="project" value="InterPro"/>
</dbReference>
<dbReference type="SUPFAM" id="SSF47203">
    <property type="entry name" value="Acyl-CoA dehydrogenase C-terminal domain-like"/>
    <property type="match status" value="1"/>
</dbReference>
<dbReference type="STRING" id="1834516.BL253_10840"/>
<proteinExistence type="inferred from homology"/>
<dbReference type="Gene3D" id="1.10.540.10">
    <property type="entry name" value="Acyl-CoA dehydrogenase/oxidase, N-terminal domain"/>
    <property type="match status" value="1"/>
</dbReference>
<comment type="caution">
    <text evidence="10">The sequence shown here is derived from an EMBL/GenBank/DDBJ whole genome shotgun (WGS) entry which is preliminary data.</text>
</comment>
<evidence type="ECO:0000256" key="2">
    <source>
        <dbReference type="ARBA" id="ARBA00009347"/>
    </source>
</evidence>
<keyword evidence="5 6" id="KW-0560">Oxidoreductase</keyword>
<dbReference type="PANTHER" id="PTHR43292">
    <property type="entry name" value="ACYL-COA DEHYDROGENASE"/>
    <property type="match status" value="1"/>
</dbReference>
<evidence type="ECO:0000259" key="8">
    <source>
        <dbReference type="Pfam" id="PF02770"/>
    </source>
</evidence>
<keyword evidence="11" id="KW-1185">Reference proteome</keyword>
<dbReference type="InterPro" id="IPR013786">
    <property type="entry name" value="AcylCoA_DH/ox_N"/>
</dbReference>
<evidence type="ECO:0000256" key="6">
    <source>
        <dbReference type="RuleBase" id="RU362125"/>
    </source>
</evidence>
<feature type="domain" description="Acyl-CoA dehydrogenase/oxidase N-terminal" evidence="9">
    <location>
        <begin position="6"/>
        <end position="119"/>
    </location>
</feature>
<dbReference type="Proteomes" id="UP000188929">
    <property type="component" value="Unassembled WGS sequence"/>
</dbReference>
<feature type="domain" description="Acyl-CoA dehydrogenase/oxidase C-terminal" evidence="7">
    <location>
        <begin position="240"/>
        <end position="382"/>
    </location>
</feature>
<dbReference type="InterPro" id="IPR009075">
    <property type="entry name" value="AcylCo_DH/oxidase_C"/>
</dbReference>
<comment type="similarity">
    <text evidence="2 6">Belongs to the acyl-CoA dehydrogenase family.</text>
</comment>
<evidence type="ECO:0000313" key="11">
    <source>
        <dbReference type="Proteomes" id="UP000188929"/>
    </source>
</evidence>
<evidence type="ECO:0000313" key="10">
    <source>
        <dbReference type="EMBL" id="ONH31035.1"/>
    </source>
</evidence>
<dbReference type="Pfam" id="PF02771">
    <property type="entry name" value="Acyl-CoA_dh_N"/>
    <property type="match status" value="1"/>
</dbReference>
<dbReference type="SUPFAM" id="SSF56645">
    <property type="entry name" value="Acyl-CoA dehydrogenase NM domain-like"/>
    <property type="match status" value="1"/>
</dbReference>
<dbReference type="InterPro" id="IPR037069">
    <property type="entry name" value="AcylCoA_DH/ox_N_sf"/>
</dbReference>
<evidence type="ECO:0000259" key="9">
    <source>
        <dbReference type="Pfam" id="PF02771"/>
    </source>
</evidence>
<dbReference type="GO" id="GO:0016627">
    <property type="term" value="F:oxidoreductase activity, acting on the CH-CH group of donors"/>
    <property type="evidence" value="ECO:0007669"/>
    <property type="project" value="InterPro"/>
</dbReference>
<dbReference type="Gene3D" id="1.20.140.10">
    <property type="entry name" value="Butyryl-CoA Dehydrogenase, subunit A, domain 3"/>
    <property type="match status" value="1"/>
</dbReference>
<name>A0A1V2ID81_9ACTN</name>
<dbReference type="InterPro" id="IPR036250">
    <property type="entry name" value="AcylCo_DH-like_C"/>
</dbReference>
<sequence length="387" mass="42308">MDLTWSEEDEAFRAEARAWLSANVPAAPLPSGDTREGFAAHLEWEAKLFEARWAVVSWPERYGGREASLWQWLVFEEEYARAGAPQRVTQNGIFLLAPTVFEFGTPEQQDRVLPRMAAGLDTWAQGWSEPGAGSDLAGLRSAGVRDDERGGWRLSGQKTWTTRGAFCTHLFGLFRTTATSGPGADPAAGRHRGLTYFLVPLDAPGVTVRGFDRLDGDEGFAEVFLDDVFVPDENVLGGVGKGWRIAMATTGSERGLTLRPPGRFLATANRLVELARSVPGGASPALRDRVVQAHIDARAYQLFTLHQVSGMLRGRQPGPASSMNKLFWSEMDVRIHETALDLLGEGGEVDGPWSRGFLFSLSGPIYAGTNEIQRNVVAERLLGLPRA</sequence>
<dbReference type="Pfam" id="PF00441">
    <property type="entry name" value="Acyl-CoA_dh_1"/>
    <property type="match status" value="1"/>
</dbReference>
<evidence type="ECO:0000256" key="4">
    <source>
        <dbReference type="ARBA" id="ARBA00022827"/>
    </source>
</evidence>
<dbReference type="Gene3D" id="2.40.110.10">
    <property type="entry name" value="Butyryl-CoA Dehydrogenase, subunit A, domain 2"/>
    <property type="match status" value="1"/>
</dbReference>
<accession>A0A1V2ID81</accession>
<organism evidence="10 11">
    <name type="scientific">Pseudofrankia asymbiotica</name>
    <dbReference type="NCBI Taxonomy" id="1834516"/>
    <lineage>
        <taxon>Bacteria</taxon>
        <taxon>Bacillati</taxon>
        <taxon>Actinomycetota</taxon>
        <taxon>Actinomycetes</taxon>
        <taxon>Frankiales</taxon>
        <taxon>Frankiaceae</taxon>
        <taxon>Pseudofrankia</taxon>
    </lineage>
</organism>
<dbReference type="EMBL" id="MOMC01000019">
    <property type="protein sequence ID" value="ONH31035.1"/>
    <property type="molecule type" value="Genomic_DNA"/>
</dbReference>
<protein>
    <submittedName>
        <fullName evidence="10">Acyl-CoA dehydrogenase</fullName>
    </submittedName>
</protein>
<dbReference type="PANTHER" id="PTHR43292:SF3">
    <property type="entry name" value="ACYL-COA DEHYDROGENASE FADE29"/>
    <property type="match status" value="1"/>
</dbReference>
<dbReference type="InterPro" id="IPR009100">
    <property type="entry name" value="AcylCoA_DH/oxidase_NM_dom_sf"/>
</dbReference>
<dbReference type="InterPro" id="IPR046373">
    <property type="entry name" value="Acyl-CoA_Oxase/DH_mid-dom_sf"/>
</dbReference>
<feature type="domain" description="Acyl-CoA oxidase/dehydrogenase middle" evidence="8">
    <location>
        <begin position="124"/>
        <end position="228"/>
    </location>
</feature>
<keyword evidence="4 6" id="KW-0274">FAD</keyword>
<dbReference type="InterPro" id="IPR006091">
    <property type="entry name" value="Acyl-CoA_Oxase/DH_mid-dom"/>
</dbReference>
<evidence type="ECO:0000256" key="5">
    <source>
        <dbReference type="ARBA" id="ARBA00023002"/>
    </source>
</evidence>
<gene>
    <name evidence="10" type="ORF">BL253_10840</name>
</gene>
<evidence type="ECO:0000259" key="7">
    <source>
        <dbReference type="Pfam" id="PF00441"/>
    </source>
</evidence>
<dbReference type="Pfam" id="PF02770">
    <property type="entry name" value="Acyl-CoA_dh_M"/>
    <property type="match status" value="1"/>
</dbReference>
<dbReference type="InterPro" id="IPR052161">
    <property type="entry name" value="Mycobact_Acyl-CoA_DH"/>
</dbReference>
<reference evidence="11" key="1">
    <citation type="submission" date="2016-10" db="EMBL/GenBank/DDBJ databases">
        <title>Frankia sp. NRRL B-16386 Genome sequencing.</title>
        <authorList>
            <person name="Ghodhbane-Gtari F."/>
            <person name="Swanson E."/>
            <person name="Gueddou A."/>
            <person name="Hezbri K."/>
            <person name="Ktari K."/>
            <person name="Nouioui I."/>
            <person name="Morris K."/>
            <person name="Simpson S."/>
            <person name="Abebe-Akele F."/>
            <person name="Thomas K."/>
            <person name="Gtari M."/>
            <person name="Tisa L.S."/>
        </authorList>
    </citation>
    <scope>NUCLEOTIDE SEQUENCE [LARGE SCALE GENOMIC DNA]</scope>
    <source>
        <strain evidence="11">NRRL B-16386</strain>
    </source>
</reference>
<dbReference type="GO" id="GO:0005886">
    <property type="term" value="C:plasma membrane"/>
    <property type="evidence" value="ECO:0007669"/>
    <property type="project" value="TreeGrafter"/>
</dbReference>
<dbReference type="AlphaFoldDB" id="A0A1V2ID81"/>
<comment type="cofactor">
    <cofactor evidence="1 6">
        <name>FAD</name>
        <dbReference type="ChEBI" id="CHEBI:57692"/>
    </cofactor>
</comment>
<evidence type="ECO:0000256" key="3">
    <source>
        <dbReference type="ARBA" id="ARBA00022630"/>
    </source>
</evidence>
<dbReference type="RefSeq" id="WP_076816090.1">
    <property type="nucleotide sequence ID" value="NZ_MOMC01000019.1"/>
</dbReference>
<keyword evidence="3 6" id="KW-0285">Flavoprotein</keyword>